<dbReference type="SMART" id="SM00387">
    <property type="entry name" value="HATPase_c"/>
    <property type="match status" value="1"/>
</dbReference>
<evidence type="ECO:0000256" key="2">
    <source>
        <dbReference type="ARBA" id="ARBA00004651"/>
    </source>
</evidence>
<dbReference type="FunFam" id="3.30.565.10:FF:000010">
    <property type="entry name" value="Sensor histidine kinase RcsC"/>
    <property type="match status" value="1"/>
</dbReference>
<dbReference type="Pfam" id="PF00512">
    <property type="entry name" value="HisKA"/>
    <property type="match status" value="1"/>
</dbReference>
<evidence type="ECO:0000256" key="5">
    <source>
        <dbReference type="ARBA" id="ARBA00022553"/>
    </source>
</evidence>
<feature type="domain" description="HPt" evidence="20">
    <location>
        <begin position="778"/>
        <end position="871"/>
    </location>
</feature>
<dbReference type="OrthoDB" id="9762493at2"/>
<feature type="domain" description="Histidine kinase" evidence="18">
    <location>
        <begin position="233"/>
        <end position="454"/>
    </location>
</feature>
<proteinExistence type="predicted"/>
<evidence type="ECO:0000256" key="8">
    <source>
        <dbReference type="ARBA" id="ARBA00022741"/>
    </source>
</evidence>
<comment type="subcellular location">
    <subcellularLocation>
        <location evidence="2">Cell membrane</location>
        <topology evidence="2">Multi-pass membrane protein</topology>
    </subcellularLocation>
</comment>
<dbReference type="Pfam" id="PF02518">
    <property type="entry name" value="HATPase_c"/>
    <property type="match status" value="1"/>
</dbReference>
<dbReference type="Proteomes" id="UP000319143">
    <property type="component" value="Unassembled WGS sequence"/>
</dbReference>
<feature type="modified residue" description="4-aspartylphosphate" evidence="17">
    <location>
        <position position="678"/>
    </location>
</feature>
<dbReference type="AlphaFoldDB" id="A0A5C6DJW4"/>
<dbReference type="Gene3D" id="1.20.120.160">
    <property type="entry name" value="HPT domain"/>
    <property type="match status" value="1"/>
</dbReference>
<dbReference type="PRINTS" id="PR00344">
    <property type="entry name" value="BCTRLSENSOR"/>
</dbReference>
<evidence type="ECO:0000256" key="4">
    <source>
        <dbReference type="ARBA" id="ARBA00022475"/>
    </source>
</evidence>
<feature type="domain" description="Response regulatory" evidence="19">
    <location>
        <begin position="476"/>
        <end position="597"/>
    </location>
</feature>
<evidence type="ECO:0000256" key="15">
    <source>
        <dbReference type="ARBA" id="ARBA00068150"/>
    </source>
</evidence>
<keyword evidence="12" id="KW-0902">Two-component regulatory system</keyword>
<dbReference type="InterPro" id="IPR036097">
    <property type="entry name" value="HisK_dim/P_sf"/>
</dbReference>
<evidence type="ECO:0000256" key="16">
    <source>
        <dbReference type="PROSITE-ProRule" id="PRU00110"/>
    </source>
</evidence>
<dbReference type="Pfam" id="PF00072">
    <property type="entry name" value="Response_reg"/>
    <property type="match status" value="3"/>
</dbReference>
<sequence>MIPSDPITDPLRILLVDDNRSIHEDFRKILLPRECGPVSEDEEALFGKAEPSGPAVRFEVTSAYQGKDGFELVQKSIQQKQPYAMAFVDIRMPPGWDGVKTLEHIQTVDEDIQFVICSAHSDYSWRELVRRFGHHDRLLILKKPFHNSEALQMAWTLTRKWELSRAVKQHQASLEMKVEEKTAELRNACAAIQQQKRVVLSQNAKLEILFRDAQEAQHVAESANRAKSEFLANMSHEVRTPMNGIIGLSGLLLKTSLDDTQRRHLEMVQFSANSLMSVLNDILDFSKIEAGKLELDPVIFDLRELAGDVMKSFGLRAHQKGLELTTRIRPAVPKMLVGDSGRLRQVLVNLIGNSLKFTHQGEISLTVDVEQRRADVLSLHFKVEDTGDGIDPKKQQIVFDAFTQADGTMTRRYGGTGLGLAITRRIVEIMGGRVWVESELGKGSAFQFVVQLTVAPVEASESLQSAKCFASLDGLRVLIVDDNATNRLVLEEMTLAWQMTPSVASGGQEAIEALVAANEQGQPFSLVLLDAHMPEIDGFQVAKRIRNELGMRDLALMVLSSDDTCGAVEHFKEIGLAAFFVKPIKQSELLDSLVALTQTAATDREPANSWNRECSDISRLQQPRIPPLRILLAEDNFVNQQLMIRLLEQDQHRVTTANNGREAYELSKAQIFDVVLMDIQMPEMDGVEATLAIRKDEKHGGRRLPIVALTAHAMKGDREKYLAEGMDAYLSKPIHVDALYSVLAEIGDQMSPSKSVPTGQRMEELVDLEGLMKRVGHDKEFLAVMSDVFRQDCPKHLREMRSALADNDNVRFEKAAHTLKGSAGNLGGLQVRSAAANLEVLARQGELPAADAKISELESSIDDLIEALSVLSR</sequence>
<gene>
    <name evidence="21" type="primary">barA_6</name>
    <name evidence="21" type="ORF">Poly41_36320</name>
</gene>
<dbReference type="GO" id="GO:0005524">
    <property type="term" value="F:ATP binding"/>
    <property type="evidence" value="ECO:0007669"/>
    <property type="project" value="UniProtKB-KW"/>
</dbReference>
<dbReference type="CDD" id="cd17546">
    <property type="entry name" value="REC_hyHK_CKI1_RcsC-like"/>
    <property type="match status" value="1"/>
</dbReference>
<dbReference type="SMART" id="SM00073">
    <property type="entry name" value="HPT"/>
    <property type="match status" value="1"/>
</dbReference>
<keyword evidence="8" id="KW-0547">Nucleotide-binding</keyword>
<reference evidence="21 22" key="1">
    <citation type="submission" date="2019-02" db="EMBL/GenBank/DDBJ databases">
        <title>Deep-cultivation of Planctomycetes and their phenomic and genomic characterization uncovers novel biology.</title>
        <authorList>
            <person name="Wiegand S."/>
            <person name="Jogler M."/>
            <person name="Boedeker C."/>
            <person name="Pinto D."/>
            <person name="Vollmers J."/>
            <person name="Rivas-Marin E."/>
            <person name="Kohn T."/>
            <person name="Peeters S.H."/>
            <person name="Heuer A."/>
            <person name="Rast P."/>
            <person name="Oberbeckmann S."/>
            <person name="Bunk B."/>
            <person name="Jeske O."/>
            <person name="Meyerdierks A."/>
            <person name="Storesund J.E."/>
            <person name="Kallscheuer N."/>
            <person name="Luecker S."/>
            <person name="Lage O.M."/>
            <person name="Pohl T."/>
            <person name="Merkel B.J."/>
            <person name="Hornburger P."/>
            <person name="Mueller R.-W."/>
            <person name="Bruemmer F."/>
            <person name="Labrenz M."/>
            <person name="Spormann A.M."/>
            <person name="Op Den Camp H."/>
            <person name="Overmann J."/>
            <person name="Amann R."/>
            <person name="Jetten M.S.M."/>
            <person name="Mascher T."/>
            <person name="Medema M.H."/>
            <person name="Devos D.P."/>
            <person name="Kaster A.-K."/>
            <person name="Ovreas L."/>
            <person name="Rohde M."/>
            <person name="Galperin M.Y."/>
            <person name="Jogler C."/>
        </authorList>
    </citation>
    <scope>NUCLEOTIDE SEQUENCE [LARGE SCALE GENOMIC DNA]</scope>
    <source>
        <strain evidence="21 22">Poly41</strain>
    </source>
</reference>
<keyword evidence="5 17" id="KW-0597">Phosphoprotein</keyword>
<dbReference type="InterPro" id="IPR036890">
    <property type="entry name" value="HATPase_C_sf"/>
</dbReference>
<keyword evidence="7" id="KW-0812">Transmembrane</keyword>
<dbReference type="EMBL" id="SJPV01000006">
    <property type="protein sequence ID" value="TWU35881.1"/>
    <property type="molecule type" value="Genomic_DNA"/>
</dbReference>
<dbReference type="SMART" id="SM00388">
    <property type="entry name" value="HisKA"/>
    <property type="match status" value="1"/>
</dbReference>
<dbReference type="GO" id="GO:0000155">
    <property type="term" value="F:phosphorelay sensor kinase activity"/>
    <property type="evidence" value="ECO:0007669"/>
    <property type="project" value="InterPro"/>
</dbReference>
<evidence type="ECO:0000259" key="18">
    <source>
        <dbReference type="PROSITE" id="PS50109"/>
    </source>
</evidence>
<dbReference type="InterPro" id="IPR001789">
    <property type="entry name" value="Sig_transdc_resp-reg_receiver"/>
</dbReference>
<evidence type="ECO:0000256" key="3">
    <source>
        <dbReference type="ARBA" id="ARBA00012438"/>
    </source>
</evidence>
<evidence type="ECO:0000256" key="10">
    <source>
        <dbReference type="ARBA" id="ARBA00022840"/>
    </source>
</evidence>
<evidence type="ECO:0000256" key="17">
    <source>
        <dbReference type="PROSITE-ProRule" id="PRU00169"/>
    </source>
</evidence>
<dbReference type="CDD" id="cd00082">
    <property type="entry name" value="HisKA"/>
    <property type="match status" value="1"/>
</dbReference>
<dbReference type="CDD" id="cd16922">
    <property type="entry name" value="HATPase_EvgS-ArcB-TorS-like"/>
    <property type="match status" value="1"/>
</dbReference>
<keyword evidence="9 21" id="KW-0418">Kinase</keyword>
<dbReference type="InterPro" id="IPR004358">
    <property type="entry name" value="Sig_transdc_His_kin-like_C"/>
</dbReference>
<dbReference type="RefSeq" id="WP_146527961.1">
    <property type="nucleotide sequence ID" value="NZ_SJPV01000006.1"/>
</dbReference>
<dbReference type="PANTHER" id="PTHR45339:SF1">
    <property type="entry name" value="HYBRID SIGNAL TRANSDUCTION HISTIDINE KINASE J"/>
    <property type="match status" value="1"/>
</dbReference>
<accession>A0A5C6DJW4</accession>
<dbReference type="CDD" id="cd00088">
    <property type="entry name" value="HPT"/>
    <property type="match status" value="1"/>
</dbReference>
<comment type="subunit">
    <text evidence="14">At low DSF concentrations, interacts with RpfF.</text>
</comment>
<dbReference type="SUPFAM" id="SSF55874">
    <property type="entry name" value="ATPase domain of HSP90 chaperone/DNA topoisomerase II/histidine kinase"/>
    <property type="match status" value="1"/>
</dbReference>
<evidence type="ECO:0000256" key="13">
    <source>
        <dbReference type="ARBA" id="ARBA00023136"/>
    </source>
</evidence>
<dbReference type="PROSITE" id="PS50110">
    <property type="entry name" value="RESPONSE_REGULATORY"/>
    <property type="match status" value="3"/>
</dbReference>
<dbReference type="PROSITE" id="PS50109">
    <property type="entry name" value="HIS_KIN"/>
    <property type="match status" value="1"/>
</dbReference>
<dbReference type="FunFam" id="1.10.287.130:FF:000002">
    <property type="entry name" value="Two-component osmosensing histidine kinase"/>
    <property type="match status" value="1"/>
</dbReference>
<dbReference type="InterPro" id="IPR003594">
    <property type="entry name" value="HATPase_dom"/>
</dbReference>
<dbReference type="SUPFAM" id="SSF47226">
    <property type="entry name" value="Histidine-containing phosphotransfer domain, HPT domain"/>
    <property type="match status" value="1"/>
</dbReference>
<evidence type="ECO:0000256" key="1">
    <source>
        <dbReference type="ARBA" id="ARBA00000085"/>
    </source>
</evidence>
<feature type="domain" description="Response regulatory" evidence="19">
    <location>
        <begin position="12"/>
        <end position="158"/>
    </location>
</feature>
<dbReference type="PROSITE" id="PS50894">
    <property type="entry name" value="HPT"/>
    <property type="match status" value="1"/>
</dbReference>
<dbReference type="Pfam" id="PF01627">
    <property type="entry name" value="Hpt"/>
    <property type="match status" value="1"/>
</dbReference>
<dbReference type="GO" id="GO:0005886">
    <property type="term" value="C:plasma membrane"/>
    <property type="evidence" value="ECO:0007669"/>
    <property type="project" value="UniProtKB-SubCell"/>
</dbReference>
<keyword evidence="22" id="KW-1185">Reference proteome</keyword>
<evidence type="ECO:0000256" key="12">
    <source>
        <dbReference type="ARBA" id="ARBA00023012"/>
    </source>
</evidence>
<feature type="modified residue" description="4-aspartylphosphate" evidence="17">
    <location>
        <position position="530"/>
    </location>
</feature>
<comment type="caution">
    <text evidence="21">The sequence shown here is derived from an EMBL/GenBank/DDBJ whole genome shotgun (WGS) entry which is preliminary data.</text>
</comment>
<keyword evidence="11" id="KW-1133">Transmembrane helix</keyword>
<dbReference type="InterPro" id="IPR003661">
    <property type="entry name" value="HisK_dim/P_dom"/>
</dbReference>
<comment type="catalytic activity">
    <reaction evidence="1">
        <text>ATP + protein L-histidine = ADP + protein N-phospho-L-histidine.</text>
        <dbReference type="EC" id="2.7.13.3"/>
    </reaction>
</comment>
<dbReference type="Gene3D" id="3.30.565.10">
    <property type="entry name" value="Histidine kinase-like ATPase, C-terminal domain"/>
    <property type="match status" value="1"/>
</dbReference>
<evidence type="ECO:0000256" key="11">
    <source>
        <dbReference type="ARBA" id="ARBA00022989"/>
    </source>
</evidence>
<dbReference type="Gene3D" id="3.40.50.2300">
    <property type="match status" value="3"/>
</dbReference>
<dbReference type="SUPFAM" id="SSF52172">
    <property type="entry name" value="CheY-like"/>
    <property type="match status" value="3"/>
</dbReference>
<dbReference type="SMART" id="SM00448">
    <property type="entry name" value="REC"/>
    <property type="match status" value="3"/>
</dbReference>
<feature type="domain" description="Response regulatory" evidence="19">
    <location>
        <begin position="629"/>
        <end position="747"/>
    </location>
</feature>
<evidence type="ECO:0000256" key="6">
    <source>
        <dbReference type="ARBA" id="ARBA00022679"/>
    </source>
</evidence>
<feature type="modified residue" description="4-aspartylphosphate" evidence="17">
    <location>
        <position position="89"/>
    </location>
</feature>
<evidence type="ECO:0000256" key="7">
    <source>
        <dbReference type="ARBA" id="ARBA00022692"/>
    </source>
</evidence>
<dbReference type="InterPro" id="IPR008207">
    <property type="entry name" value="Sig_transdc_His_kin_Hpt_dom"/>
</dbReference>
<evidence type="ECO:0000259" key="19">
    <source>
        <dbReference type="PROSITE" id="PS50110"/>
    </source>
</evidence>
<evidence type="ECO:0000256" key="9">
    <source>
        <dbReference type="ARBA" id="ARBA00022777"/>
    </source>
</evidence>
<evidence type="ECO:0000256" key="14">
    <source>
        <dbReference type="ARBA" id="ARBA00064003"/>
    </source>
</evidence>
<evidence type="ECO:0000313" key="22">
    <source>
        <dbReference type="Proteomes" id="UP000319143"/>
    </source>
</evidence>
<dbReference type="Gene3D" id="1.10.287.130">
    <property type="match status" value="1"/>
</dbReference>
<feature type="modified residue" description="Phosphohistidine" evidence="16">
    <location>
        <position position="817"/>
    </location>
</feature>
<keyword evidence="4" id="KW-1003">Cell membrane</keyword>
<dbReference type="InterPro" id="IPR005467">
    <property type="entry name" value="His_kinase_dom"/>
</dbReference>
<name>A0A5C6DJW4_9BACT</name>
<keyword evidence="6 21" id="KW-0808">Transferase</keyword>
<keyword evidence="10" id="KW-0067">ATP-binding</keyword>
<evidence type="ECO:0000313" key="21">
    <source>
        <dbReference type="EMBL" id="TWU35881.1"/>
    </source>
</evidence>
<keyword evidence="13" id="KW-0472">Membrane</keyword>
<dbReference type="PANTHER" id="PTHR45339">
    <property type="entry name" value="HYBRID SIGNAL TRANSDUCTION HISTIDINE KINASE J"/>
    <property type="match status" value="1"/>
</dbReference>
<dbReference type="InterPro" id="IPR011006">
    <property type="entry name" value="CheY-like_superfamily"/>
</dbReference>
<protein>
    <recommendedName>
        <fullName evidence="15">Sensory/regulatory protein RpfC</fullName>
        <ecNumber evidence="3">2.7.13.3</ecNumber>
    </recommendedName>
</protein>
<evidence type="ECO:0000259" key="20">
    <source>
        <dbReference type="PROSITE" id="PS50894"/>
    </source>
</evidence>
<dbReference type="SUPFAM" id="SSF47384">
    <property type="entry name" value="Homodimeric domain of signal transducing histidine kinase"/>
    <property type="match status" value="1"/>
</dbReference>
<organism evidence="21 22">
    <name type="scientific">Novipirellula artificiosorum</name>
    <dbReference type="NCBI Taxonomy" id="2528016"/>
    <lineage>
        <taxon>Bacteria</taxon>
        <taxon>Pseudomonadati</taxon>
        <taxon>Planctomycetota</taxon>
        <taxon>Planctomycetia</taxon>
        <taxon>Pirellulales</taxon>
        <taxon>Pirellulaceae</taxon>
        <taxon>Novipirellula</taxon>
    </lineage>
</organism>
<dbReference type="InterPro" id="IPR036641">
    <property type="entry name" value="HPT_dom_sf"/>
</dbReference>
<dbReference type="EC" id="2.7.13.3" evidence="3"/>